<feature type="region of interest" description="Disordered" evidence="1">
    <location>
        <begin position="44"/>
        <end position="101"/>
    </location>
</feature>
<evidence type="ECO:0000313" key="3">
    <source>
        <dbReference type="Proteomes" id="UP000053647"/>
    </source>
</evidence>
<dbReference type="Proteomes" id="UP000053647">
    <property type="component" value="Unassembled WGS sequence"/>
</dbReference>
<sequence>MSVLRSHRPVSKFVGRRAWKSLWHPSRGDHPEITTVYAAYAPNPHVAAADPDEPAKPPPKSETVPGNYATHAVLPPSPPHTPTDDTDDDVPNDSTDDHTPGAFCGLCSRLFPRRSTARPNDPGDPGSGIEMAELHGRTEDEATSATATSSRLVINTTNPRESSDRGRIDHPSAHDTAIEVECLPIETERLRIEAQEKEAAASRAHELLVLDRQIELLDRQIELARIHAGYPAPGRSDPRQG</sequence>
<accession>A0A0C9T046</accession>
<reference evidence="3" key="2">
    <citation type="submission" date="2015-01" db="EMBL/GenBank/DDBJ databases">
        <title>Evolutionary Origins and Diversification of the Mycorrhizal Mutualists.</title>
        <authorList>
            <consortium name="DOE Joint Genome Institute"/>
            <consortium name="Mycorrhizal Genomics Consortium"/>
            <person name="Kohler A."/>
            <person name="Kuo A."/>
            <person name="Nagy L.G."/>
            <person name="Floudas D."/>
            <person name="Copeland A."/>
            <person name="Barry K.W."/>
            <person name="Cichocki N."/>
            <person name="Veneault-Fourrey C."/>
            <person name="LaButti K."/>
            <person name="Lindquist E.A."/>
            <person name="Lipzen A."/>
            <person name="Lundell T."/>
            <person name="Morin E."/>
            <person name="Murat C."/>
            <person name="Riley R."/>
            <person name="Ohm R."/>
            <person name="Sun H."/>
            <person name="Tunlid A."/>
            <person name="Henrissat B."/>
            <person name="Grigoriev I.V."/>
            <person name="Hibbett D.S."/>
            <person name="Martin F."/>
        </authorList>
    </citation>
    <scope>NUCLEOTIDE SEQUENCE [LARGE SCALE GENOMIC DNA]</scope>
    <source>
        <strain evidence="3">ATCC 200175</strain>
    </source>
</reference>
<evidence type="ECO:0000313" key="2">
    <source>
        <dbReference type="EMBL" id="KIJ08985.1"/>
    </source>
</evidence>
<dbReference type="AlphaFoldDB" id="A0A0C9T046"/>
<name>A0A0C9T046_PAXIN</name>
<feature type="compositionally biased region" description="Polar residues" evidence="1">
    <location>
        <begin position="151"/>
        <end position="160"/>
    </location>
</feature>
<reference evidence="2 3" key="1">
    <citation type="submission" date="2014-06" db="EMBL/GenBank/DDBJ databases">
        <authorList>
            <consortium name="DOE Joint Genome Institute"/>
            <person name="Kuo A."/>
            <person name="Kohler A."/>
            <person name="Nagy L.G."/>
            <person name="Floudas D."/>
            <person name="Copeland A."/>
            <person name="Barry K.W."/>
            <person name="Cichocki N."/>
            <person name="Veneault-Fourrey C."/>
            <person name="LaButti K."/>
            <person name="Lindquist E.A."/>
            <person name="Lipzen A."/>
            <person name="Lundell T."/>
            <person name="Morin E."/>
            <person name="Murat C."/>
            <person name="Sun H."/>
            <person name="Tunlid A."/>
            <person name="Henrissat B."/>
            <person name="Grigoriev I.V."/>
            <person name="Hibbett D.S."/>
            <person name="Martin F."/>
            <person name="Nordberg H.P."/>
            <person name="Cantor M.N."/>
            <person name="Hua S.X."/>
        </authorList>
    </citation>
    <scope>NUCLEOTIDE SEQUENCE [LARGE SCALE GENOMIC DNA]</scope>
    <source>
        <strain evidence="2 3">ATCC 200175</strain>
    </source>
</reference>
<feature type="region of interest" description="Disordered" evidence="1">
    <location>
        <begin position="138"/>
        <end position="171"/>
    </location>
</feature>
<dbReference type="HOGENOM" id="CLU_099299_0_0_1"/>
<feature type="region of interest" description="Disordered" evidence="1">
    <location>
        <begin position="112"/>
        <end position="131"/>
    </location>
</feature>
<proteinExistence type="predicted"/>
<feature type="compositionally biased region" description="Basic and acidic residues" evidence="1">
    <location>
        <begin position="161"/>
        <end position="171"/>
    </location>
</feature>
<dbReference type="EMBL" id="KN819524">
    <property type="protein sequence ID" value="KIJ08985.1"/>
    <property type="molecule type" value="Genomic_DNA"/>
</dbReference>
<evidence type="ECO:0000256" key="1">
    <source>
        <dbReference type="SAM" id="MobiDB-lite"/>
    </source>
</evidence>
<protein>
    <submittedName>
        <fullName evidence="2">Uncharacterized protein</fullName>
    </submittedName>
</protein>
<keyword evidence="3" id="KW-1185">Reference proteome</keyword>
<gene>
    <name evidence="2" type="ORF">PAXINDRAFT_17912</name>
</gene>
<organism evidence="2 3">
    <name type="scientific">Paxillus involutus ATCC 200175</name>
    <dbReference type="NCBI Taxonomy" id="664439"/>
    <lineage>
        <taxon>Eukaryota</taxon>
        <taxon>Fungi</taxon>
        <taxon>Dikarya</taxon>
        <taxon>Basidiomycota</taxon>
        <taxon>Agaricomycotina</taxon>
        <taxon>Agaricomycetes</taxon>
        <taxon>Agaricomycetidae</taxon>
        <taxon>Boletales</taxon>
        <taxon>Paxilineae</taxon>
        <taxon>Paxillaceae</taxon>
        <taxon>Paxillus</taxon>
    </lineage>
</organism>